<evidence type="ECO:0000313" key="6">
    <source>
        <dbReference type="EMBL" id="SMF32205.1"/>
    </source>
</evidence>
<keyword evidence="7" id="KW-1185">Reference proteome</keyword>
<dbReference type="Gene3D" id="1.10.260.40">
    <property type="entry name" value="lambda repressor-like DNA-binding domains"/>
    <property type="match status" value="1"/>
</dbReference>
<keyword evidence="1" id="KW-0805">Transcription regulation</keyword>
<protein>
    <submittedName>
        <fullName evidence="6">Regulatory protein, lacI family</fullName>
    </submittedName>
</protein>
<dbReference type="SMART" id="SM00354">
    <property type="entry name" value="HTH_LACI"/>
    <property type="match status" value="1"/>
</dbReference>
<dbReference type="EMBL" id="FXAC01000031">
    <property type="protein sequence ID" value="SMF32205.1"/>
    <property type="molecule type" value="Genomic_DNA"/>
</dbReference>
<evidence type="ECO:0000256" key="4">
    <source>
        <dbReference type="SAM" id="MobiDB-lite"/>
    </source>
</evidence>
<dbReference type="Proteomes" id="UP000192929">
    <property type="component" value="Unassembled WGS sequence"/>
</dbReference>
<dbReference type="PANTHER" id="PTHR30146">
    <property type="entry name" value="LACI-RELATED TRANSCRIPTIONAL REPRESSOR"/>
    <property type="match status" value="1"/>
</dbReference>
<feature type="region of interest" description="Disordered" evidence="4">
    <location>
        <begin position="1"/>
        <end position="20"/>
    </location>
</feature>
<dbReference type="RefSeq" id="WP_085108741.1">
    <property type="nucleotide sequence ID" value="NZ_FXAC01000031.1"/>
</dbReference>
<name>A0A1X7EDY7_9MICC</name>
<evidence type="ECO:0000256" key="3">
    <source>
        <dbReference type="ARBA" id="ARBA00023163"/>
    </source>
</evidence>
<accession>A0A1X7EDY7</accession>
<proteinExistence type="predicted"/>
<dbReference type="InterPro" id="IPR000843">
    <property type="entry name" value="HTH_LacI"/>
</dbReference>
<dbReference type="Gene3D" id="3.40.50.2300">
    <property type="match status" value="1"/>
</dbReference>
<feature type="domain" description="HTH lacI-type" evidence="5">
    <location>
        <begin position="16"/>
        <end position="70"/>
    </location>
</feature>
<evidence type="ECO:0000313" key="7">
    <source>
        <dbReference type="Proteomes" id="UP000192929"/>
    </source>
</evidence>
<evidence type="ECO:0000256" key="2">
    <source>
        <dbReference type="ARBA" id="ARBA00023125"/>
    </source>
</evidence>
<dbReference type="SUPFAM" id="SSF53822">
    <property type="entry name" value="Periplasmic binding protein-like I"/>
    <property type="match status" value="1"/>
</dbReference>
<keyword evidence="2" id="KW-0238">DNA-binding</keyword>
<keyword evidence="3" id="KW-0804">Transcription</keyword>
<dbReference type="GO" id="GO:0000976">
    <property type="term" value="F:transcription cis-regulatory region binding"/>
    <property type="evidence" value="ECO:0007669"/>
    <property type="project" value="TreeGrafter"/>
</dbReference>
<dbReference type="AlphaFoldDB" id="A0A1X7EDY7"/>
<dbReference type="InterPro" id="IPR010982">
    <property type="entry name" value="Lambda_DNA-bd_dom_sf"/>
</dbReference>
<dbReference type="InterPro" id="IPR028082">
    <property type="entry name" value="Peripla_BP_I"/>
</dbReference>
<organism evidence="6 7">
    <name type="scientific">Kocuria marina subsp. indica</name>
    <dbReference type="NCBI Taxonomy" id="1049583"/>
    <lineage>
        <taxon>Bacteria</taxon>
        <taxon>Bacillati</taxon>
        <taxon>Actinomycetota</taxon>
        <taxon>Actinomycetes</taxon>
        <taxon>Micrococcales</taxon>
        <taxon>Micrococcaceae</taxon>
        <taxon>Kocuria</taxon>
    </lineage>
</organism>
<gene>
    <name evidence="6" type="ORF">SAMN06296028_13111</name>
</gene>
<evidence type="ECO:0000259" key="5">
    <source>
        <dbReference type="PROSITE" id="PS50932"/>
    </source>
</evidence>
<dbReference type="GO" id="GO:0003700">
    <property type="term" value="F:DNA-binding transcription factor activity"/>
    <property type="evidence" value="ECO:0007669"/>
    <property type="project" value="TreeGrafter"/>
</dbReference>
<dbReference type="Pfam" id="PF00356">
    <property type="entry name" value="LacI"/>
    <property type="match status" value="1"/>
</dbReference>
<dbReference type="PANTHER" id="PTHR30146:SF109">
    <property type="entry name" value="HTH-TYPE TRANSCRIPTIONAL REGULATOR GALS"/>
    <property type="match status" value="1"/>
</dbReference>
<dbReference type="SUPFAM" id="SSF47413">
    <property type="entry name" value="lambda repressor-like DNA-binding domains"/>
    <property type="match status" value="1"/>
</dbReference>
<reference evidence="7" key="1">
    <citation type="submission" date="2017-04" db="EMBL/GenBank/DDBJ databases">
        <authorList>
            <person name="Varghese N."/>
            <person name="Submissions S."/>
        </authorList>
    </citation>
    <scope>NUCLEOTIDE SEQUENCE [LARGE SCALE GENOMIC DNA]</scope>
    <source>
        <strain evidence="7">NIO-1021</strain>
    </source>
</reference>
<dbReference type="CDD" id="cd01392">
    <property type="entry name" value="HTH_LacI"/>
    <property type="match status" value="1"/>
</dbReference>
<dbReference type="PROSITE" id="PS50932">
    <property type="entry name" value="HTH_LACI_2"/>
    <property type="match status" value="1"/>
</dbReference>
<sequence length="138" mass="14794">MIARELSAPRRQQGPPRLQDVAPKVGISTATLSRALTGRRPVSPGTKRRIEAAAKELGFVASYHASSLASGRSRNIGVVLPYVDRWFFATVLDGIASTLTAAGYDAALYNLQGETSRQSVLIDFLLRKRLAAAAVVSL</sequence>
<evidence type="ECO:0000256" key="1">
    <source>
        <dbReference type="ARBA" id="ARBA00023015"/>
    </source>
</evidence>